<name>A0A850H6K0_9SPHN</name>
<evidence type="ECO:0000313" key="6">
    <source>
        <dbReference type="Proteomes" id="UP000561438"/>
    </source>
</evidence>
<dbReference type="Pfam" id="PF00486">
    <property type="entry name" value="Trans_reg_C"/>
    <property type="match status" value="1"/>
</dbReference>
<dbReference type="InterPro" id="IPR016032">
    <property type="entry name" value="Sig_transdc_resp-reg_C-effctor"/>
</dbReference>
<organism evidence="5 6">
    <name type="scientific">Qipengyuania atrilutea</name>
    <dbReference type="NCBI Taxonomy" id="2744473"/>
    <lineage>
        <taxon>Bacteria</taxon>
        <taxon>Pseudomonadati</taxon>
        <taxon>Pseudomonadota</taxon>
        <taxon>Alphaproteobacteria</taxon>
        <taxon>Sphingomonadales</taxon>
        <taxon>Erythrobacteraceae</taxon>
        <taxon>Qipengyuania</taxon>
    </lineage>
</organism>
<proteinExistence type="predicted"/>
<comment type="caution">
    <text evidence="5">The sequence shown here is derived from an EMBL/GenBank/DDBJ whole genome shotgun (WGS) entry which is preliminary data.</text>
</comment>
<dbReference type="GO" id="GO:0006355">
    <property type="term" value="P:regulation of DNA-templated transcription"/>
    <property type="evidence" value="ECO:0007669"/>
    <property type="project" value="InterPro"/>
</dbReference>
<protein>
    <submittedName>
        <fullName evidence="5">Winged helix-turn-helix domain-containing protein</fullName>
    </submittedName>
</protein>
<gene>
    <name evidence="5" type="ORF">HUV48_12270</name>
</gene>
<feature type="transmembrane region" description="Helical" evidence="3">
    <location>
        <begin position="215"/>
        <end position="239"/>
    </location>
</feature>
<evidence type="ECO:0000256" key="2">
    <source>
        <dbReference type="PROSITE-ProRule" id="PRU01091"/>
    </source>
</evidence>
<keyword evidence="3" id="KW-0472">Membrane</keyword>
<dbReference type="PROSITE" id="PS51755">
    <property type="entry name" value="OMPR_PHOB"/>
    <property type="match status" value="1"/>
</dbReference>
<dbReference type="Proteomes" id="UP000561438">
    <property type="component" value="Unassembled WGS sequence"/>
</dbReference>
<feature type="transmembrane region" description="Helical" evidence="3">
    <location>
        <begin position="335"/>
        <end position="356"/>
    </location>
</feature>
<keyword evidence="1 2" id="KW-0238">DNA-binding</keyword>
<keyword evidence="3" id="KW-0812">Transmembrane</keyword>
<feature type="transmembrane region" description="Helical" evidence="3">
    <location>
        <begin position="140"/>
        <end position="161"/>
    </location>
</feature>
<dbReference type="CDD" id="cd00383">
    <property type="entry name" value="trans_reg_C"/>
    <property type="match status" value="1"/>
</dbReference>
<dbReference type="Gene3D" id="1.10.10.10">
    <property type="entry name" value="Winged helix-like DNA-binding domain superfamily/Winged helix DNA-binding domain"/>
    <property type="match status" value="1"/>
</dbReference>
<dbReference type="GO" id="GO:0003677">
    <property type="term" value="F:DNA binding"/>
    <property type="evidence" value="ECO:0007669"/>
    <property type="project" value="UniProtKB-UniRule"/>
</dbReference>
<keyword evidence="3" id="KW-1133">Transmembrane helix</keyword>
<feature type="transmembrane region" description="Helical" evidence="3">
    <location>
        <begin position="245"/>
        <end position="266"/>
    </location>
</feature>
<feature type="DNA-binding region" description="OmpR/PhoB-type" evidence="2">
    <location>
        <begin position="7"/>
        <end position="105"/>
    </location>
</feature>
<dbReference type="RefSeq" id="WP_176268092.1">
    <property type="nucleotide sequence ID" value="NZ_JABWGV010000005.1"/>
</dbReference>
<keyword evidence="6" id="KW-1185">Reference proteome</keyword>
<dbReference type="AlphaFoldDB" id="A0A850H6K0"/>
<feature type="domain" description="OmpR/PhoB-type" evidence="4">
    <location>
        <begin position="7"/>
        <end position="105"/>
    </location>
</feature>
<evidence type="ECO:0000256" key="3">
    <source>
        <dbReference type="SAM" id="Phobius"/>
    </source>
</evidence>
<dbReference type="SUPFAM" id="SSF46894">
    <property type="entry name" value="C-terminal effector domain of the bipartite response regulators"/>
    <property type="match status" value="1"/>
</dbReference>
<evidence type="ECO:0000259" key="4">
    <source>
        <dbReference type="PROSITE" id="PS51755"/>
    </source>
</evidence>
<feature type="transmembrane region" description="Helical" evidence="3">
    <location>
        <begin position="173"/>
        <end position="203"/>
    </location>
</feature>
<accession>A0A850H6K0</accession>
<feature type="transmembrane region" description="Helical" evidence="3">
    <location>
        <begin position="278"/>
        <end position="300"/>
    </location>
</feature>
<evidence type="ECO:0000313" key="5">
    <source>
        <dbReference type="EMBL" id="NVD45782.1"/>
    </source>
</evidence>
<sequence>MLKSPDHRRFRFEDYRLDVADRRLSRNGAPLDLSGRYFDVLCLMVTNAGELVTKERFMDEVWRGVPVTDEALTQAIRSIRKLLSDDPSAPHYIKTVPKHGYRFIAEVEAEVPGTAVHPRKLEASAKTDEPLFGAALRAGAGALGGGVAGLIGGAIYGAIVADKVAGSGGGSASAFLVVTCVTILVALVGAAGVSSGIAAASVLGKSSGPWLPVGGAIGGMIIGAIGRVLGLDAFALILGETPTEITGAFEGAILGGGVGLGLWLALSLVRTGIVRASLAAGTIGGMAGAAITALGGRLMAGSLNALAARFPASRLDLSAIGSAVGGAGFDKTANIVTGALEGFLFAACIAAAFLAAGRSLEKSGRPDRLGT</sequence>
<dbReference type="SMART" id="SM00862">
    <property type="entry name" value="Trans_reg_C"/>
    <property type="match status" value="1"/>
</dbReference>
<dbReference type="InterPro" id="IPR001867">
    <property type="entry name" value="OmpR/PhoB-type_DNA-bd"/>
</dbReference>
<dbReference type="InterPro" id="IPR036388">
    <property type="entry name" value="WH-like_DNA-bd_sf"/>
</dbReference>
<evidence type="ECO:0000256" key="1">
    <source>
        <dbReference type="ARBA" id="ARBA00023125"/>
    </source>
</evidence>
<dbReference type="EMBL" id="JABWGV010000005">
    <property type="protein sequence ID" value="NVD45782.1"/>
    <property type="molecule type" value="Genomic_DNA"/>
</dbReference>
<dbReference type="GO" id="GO:0000160">
    <property type="term" value="P:phosphorelay signal transduction system"/>
    <property type="evidence" value="ECO:0007669"/>
    <property type="project" value="InterPro"/>
</dbReference>
<reference evidence="5 6" key="1">
    <citation type="submission" date="2020-06" db="EMBL/GenBank/DDBJ databases">
        <title>Altererythrobacter sp. HHU K3-1.</title>
        <authorList>
            <person name="Zhang D."/>
            <person name="Xue H."/>
        </authorList>
    </citation>
    <scope>NUCLEOTIDE SEQUENCE [LARGE SCALE GENOMIC DNA]</scope>
    <source>
        <strain evidence="5 6">HHU K3-1</strain>
    </source>
</reference>